<dbReference type="Pfam" id="PF05524">
    <property type="entry name" value="PEP-utilisers_N"/>
    <property type="match status" value="1"/>
</dbReference>
<dbReference type="InterPro" id="IPR006318">
    <property type="entry name" value="PTS_EI-like"/>
</dbReference>
<dbReference type="Pfam" id="PF00391">
    <property type="entry name" value="PEP-utilizers"/>
    <property type="match status" value="1"/>
</dbReference>
<keyword evidence="8 17" id="KW-0813">Transport</keyword>
<dbReference type="PROSITE" id="PS00370">
    <property type="entry name" value="PEP_ENZYMES_PHOS_SITE"/>
    <property type="match status" value="1"/>
</dbReference>
<evidence type="ECO:0000256" key="14">
    <source>
        <dbReference type="ARBA" id="ARBA00022777"/>
    </source>
</evidence>
<comment type="catalytic activity">
    <reaction evidence="1 17">
        <text>L-histidyl-[protein] + phosphoenolpyruvate = N(pros)-phospho-L-histidyl-[protein] + pyruvate</text>
        <dbReference type="Rhea" id="RHEA:23880"/>
        <dbReference type="Rhea" id="RHEA-COMP:9745"/>
        <dbReference type="Rhea" id="RHEA-COMP:9746"/>
        <dbReference type="ChEBI" id="CHEBI:15361"/>
        <dbReference type="ChEBI" id="CHEBI:29979"/>
        <dbReference type="ChEBI" id="CHEBI:58702"/>
        <dbReference type="ChEBI" id="CHEBI:64837"/>
        <dbReference type="EC" id="2.7.3.9"/>
    </reaction>
</comment>
<dbReference type="EMBL" id="WSES01000005">
    <property type="protein sequence ID" value="MVW62064.1"/>
    <property type="molecule type" value="Genomic_DNA"/>
</dbReference>
<dbReference type="GO" id="GO:0046872">
    <property type="term" value="F:metal ion binding"/>
    <property type="evidence" value="ECO:0007669"/>
    <property type="project" value="UniProtKB-KW"/>
</dbReference>
<proteinExistence type="inferred from homology"/>
<comment type="subcellular location">
    <subcellularLocation>
        <location evidence="4 17">Cytoplasm</location>
    </subcellularLocation>
</comment>
<evidence type="ECO:0000259" key="22">
    <source>
        <dbReference type="Pfam" id="PF00391"/>
    </source>
</evidence>
<keyword evidence="10 17" id="KW-0762">Sugar transport</keyword>
<dbReference type="InterPro" id="IPR018274">
    <property type="entry name" value="PEP_util_AS"/>
</dbReference>
<reference evidence="25 26" key="1">
    <citation type="submission" date="2019-12" db="EMBL/GenBank/DDBJ databases">
        <authorList>
            <person name="Li C."/>
            <person name="Zhao J."/>
        </authorList>
    </citation>
    <scope>NUCLEOTIDE SEQUENCE [LARGE SCALE GENOMIC DNA]</scope>
    <source>
        <strain evidence="25 26">NEAU-DD11</strain>
    </source>
</reference>
<dbReference type="InterPro" id="IPR050499">
    <property type="entry name" value="PEP-utilizing_PTS_enzyme"/>
</dbReference>
<dbReference type="Gene3D" id="1.10.274.10">
    <property type="entry name" value="PtsI, HPr-binding domain"/>
    <property type="match status" value="1"/>
</dbReference>
<dbReference type="InterPro" id="IPR024692">
    <property type="entry name" value="PTS_EI"/>
</dbReference>
<dbReference type="SUPFAM" id="SSF51621">
    <property type="entry name" value="Phosphoenolpyruvate/pyruvate domain"/>
    <property type="match status" value="1"/>
</dbReference>
<evidence type="ECO:0000313" key="25">
    <source>
        <dbReference type="EMBL" id="MVW62064.1"/>
    </source>
</evidence>
<evidence type="ECO:0000256" key="7">
    <source>
        <dbReference type="ARBA" id="ARBA00016544"/>
    </source>
</evidence>
<dbReference type="InterPro" id="IPR023151">
    <property type="entry name" value="PEP_util_CS"/>
</dbReference>
<feature type="binding site" evidence="19">
    <location>
        <begin position="466"/>
        <end position="467"/>
    </location>
    <ligand>
        <name>phosphoenolpyruvate</name>
        <dbReference type="ChEBI" id="CHEBI:58702"/>
    </ligand>
</feature>
<feature type="binding site" evidence="19">
    <location>
        <position position="305"/>
    </location>
    <ligand>
        <name>phosphoenolpyruvate</name>
        <dbReference type="ChEBI" id="CHEBI:58702"/>
    </ligand>
</feature>
<dbReference type="GO" id="GO:0016301">
    <property type="term" value="F:kinase activity"/>
    <property type="evidence" value="ECO:0007669"/>
    <property type="project" value="UniProtKB-KW"/>
</dbReference>
<comment type="function">
    <text evidence="3 17">General (non sugar-specific) component of the phosphoenolpyruvate-dependent sugar phosphotransferase system (sugar PTS). This major carbohydrate active-transport system catalyzes the phosphorylation of incoming sugar substrates concomitantly with their translocation across the cell membrane. Enzyme I transfers the phosphoryl group from phosphoenolpyruvate (PEP) to the phosphoryl carrier protein (HPr).</text>
</comment>
<dbReference type="InterPro" id="IPR008279">
    <property type="entry name" value="PEP-util_enz_mobile_dom"/>
</dbReference>
<keyword evidence="11 17" id="KW-0808">Transferase</keyword>
<evidence type="ECO:0000256" key="19">
    <source>
        <dbReference type="PIRSR" id="PIRSR000732-2"/>
    </source>
</evidence>
<gene>
    <name evidence="25" type="primary">ptsP</name>
    <name evidence="25" type="ORF">GPY61_19195</name>
</gene>
<feature type="coiled-coil region" evidence="21">
    <location>
        <begin position="411"/>
        <end position="438"/>
    </location>
</feature>
<dbReference type="Gene3D" id="3.20.20.60">
    <property type="entry name" value="Phosphoenolpyruvate-binding domains"/>
    <property type="match status" value="1"/>
</dbReference>
<dbReference type="SUPFAM" id="SSF47831">
    <property type="entry name" value="Enzyme I of the PEP:sugar phosphotransferase system HPr-binding (sub)domain"/>
    <property type="match status" value="1"/>
</dbReference>
<feature type="binding site" evidence="20">
    <location>
        <position position="443"/>
    </location>
    <ligand>
        <name>Mg(2+)</name>
        <dbReference type="ChEBI" id="CHEBI:18420"/>
    </ligand>
</feature>
<feature type="domain" description="Phosphotransferase system enzyme I N-terminal" evidence="24">
    <location>
        <begin position="7"/>
        <end position="130"/>
    </location>
</feature>
<dbReference type="EC" id="2.7.3.9" evidence="6 17"/>
<evidence type="ECO:0000256" key="9">
    <source>
        <dbReference type="ARBA" id="ARBA00022490"/>
    </source>
</evidence>
<feature type="domain" description="PEP-utilising enzyme mobile" evidence="22">
    <location>
        <begin position="161"/>
        <end position="234"/>
    </location>
</feature>
<dbReference type="InterPro" id="IPR036618">
    <property type="entry name" value="PtsI_HPr-bd_sf"/>
</dbReference>
<dbReference type="Proteomes" id="UP000443353">
    <property type="component" value="Unassembled WGS sequence"/>
</dbReference>
<dbReference type="InterPro" id="IPR008731">
    <property type="entry name" value="PTS_EIN"/>
</dbReference>
<evidence type="ECO:0000259" key="23">
    <source>
        <dbReference type="Pfam" id="PF02896"/>
    </source>
</evidence>
<keyword evidence="12 17" id="KW-0598">Phosphotransferase system</keyword>
<dbReference type="GO" id="GO:0008965">
    <property type="term" value="F:phosphoenolpyruvate-protein phosphotransferase activity"/>
    <property type="evidence" value="ECO:0007669"/>
    <property type="project" value="UniProtKB-EC"/>
</dbReference>
<dbReference type="PANTHER" id="PTHR46244">
    <property type="entry name" value="PHOSPHOENOLPYRUVATE-PROTEIN PHOSPHOTRANSFERASE"/>
    <property type="match status" value="1"/>
</dbReference>
<evidence type="ECO:0000256" key="8">
    <source>
        <dbReference type="ARBA" id="ARBA00022448"/>
    </source>
</evidence>
<evidence type="ECO:0000256" key="1">
    <source>
        <dbReference type="ARBA" id="ARBA00000683"/>
    </source>
</evidence>
<keyword evidence="21" id="KW-0175">Coiled coil</keyword>
<evidence type="ECO:0000256" key="10">
    <source>
        <dbReference type="ARBA" id="ARBA00022597"/>
    </source>
</evidence>
<evidence type="ECO:0000256" key="2">
    <source>
        <dbReference type="ARBA" id="ARBA00001946"/>
    </source>
</evidence>
<feature type="active site" description="Proton donor" evidence="18">
    <location>
        <position position="514"/>
    </location>
</feature>
<feature type="binding site" evidence="20">
    <location>
        <position position="467"/>
    </location>
    <ligand>
        <name>Mg(2+)</name>
        <dbReference type="ChEBI" id="CHEBI:18420"/>
    </ligand>
</feature>
<feature type="active site" description="Tele-phosphohistidine intermediate" evidence="18">
    <location>
        <position position="198"/>
    </location>
</feature>
<keyword evidence="25" id="KW-0670">Pyruvate</keyword>
<keyword evidence="9 17" id="KW-0963">Cytoplasm</keyword>
<evidence type="ECO:0000256" key="17">
    <source>
        <dbReference type="PIRNR" id="PIRNR000732"/>
    </source>
</evidence>
<dbReference type="SUPFAM" id="SSF52009">
    <property type="entry name" value="Phosphohistidine domain"/>
    <property type="match status" value="1"/>
</dbReference>
<evidence type="ECO:0000256" key="12">
    <source>
        <dbReference type="ARBA" id="ARBA00022683"/>
    </source>
</evidence>
<evidence type="ECO:0000256" key="6">
    <source>
        <dbReference type="ARBA" id="ARBA00012232"/>
    </source>
</evidence>
<feature type="binding site" evidence="19">
    <location>
        <position position="345"/>
    </location>
    <ligand>
        <name>phosphoenolpyruvate</name>
        <dbReference type="ChEBI" id="CHEBI:58702"/>
    </ligand>
</feature>
<keyword evidence="26" id="KW-1185">Reference proteome</keyword>
<evidence type="ECO:0000256" key="4">
    <source>
        <dbReference type="ARBA" id="ARBA00004496"/>
    </source>
</evidence>
<dbReference type="InterPro" id="IPR040442">
    <property type="entry name" value="Pyrv_kinase-like_dom_sf"/>
</dbReference>
<dbReference type="NCBIfam" id="TIGR01417">
    <property type="entry name" value="PTS_I_fam"/>
    <property type="match status" value="1"/>
</dbReference>
<keyword evidence="14 17" id="KW-0418">Kinase</keyword>
<comment type="similarity">
    <text evidence="5 17">Belongs to the PEP-utilizing enzyme family.</text>
</comment>
<dbReference type="RefSeq" id="WP_056122144.1">
    <property type="nucleotide sequence ID" value="NZ_WSES01000005.1"/>
</dbReference>
<feature type="binding site" evidence="19">
    <location>
        <position position="477"/>
    </location>
    <ligand>
        <name>phosphoenolpyruvate</name>
        <dbReference type="ChEBI" id="CHEBI:58702"/>
    </ligand>
</feature>
<evidence type="ECO:0000256" key="15">
    <source>
        <dbReference type="ARBA" id="ARBA00022842"/>
    </source>
</evidence>
<dbReference type="AlphaFoldDB" id="A0A7X3G1S7"/>
<evidence type="ECO:0000256" key="5">
    <source>
        <dbReference type="ARBA" id="ARBA00007837"/>
    </source>
</evidence>
<feature type="domain" description="PEP-utilising enzyme C-terminal" evidence="23">
    <location>
        <begin position="261"/>
        <end position="552"/>
    </location>
</feature>
<evidence type="ECO:0000256" key="3">
    <source>
        <dbReference type="ARBA" id="ARBA00002728"/>
    </source>
</evidence>
<dbReference type="InterPro" id="IPR000121">
    <property type="entry name" value="PEP_util_C"/>
</dbReference>
<sequence length="583" mass="64194">MASFTLHGIPVSRGISIGRAHLLTPAALDVKHYLVPEEQVEAEVKRLQDAIAEVHRNLQELWTELPKEAPTELGAFIDVHVLILSDPMISEAPLDIIRSRHYNAEWALVTQIDELSAQFDEIEDEYLRERKQDIQQVAERVLKVLMGTALSAPPVPEEDHFQPQMIVVAHDISPADMLAFRDRSFVGFVTDVGGQNSHTAIVARSLDIPAAVGMSQASRLIEQDDWVIVDGDAGVVICNPSALVMEQYRARQANLMKARKRLLKLKKTPAVTKDGTPITLLANIELPDDCGPALEAGAVGVGLFRSEFLFMGRGAQGLKVPGEDEQFEQYRKAVLAMKGRPVTIRTLDVGADKPLDQTEHTALNPALGLRAIRYCLAEPQLFLTQLRAILRASAFGKVRILIPMLAHAFEIDQTLGMIEQAKAQLREQNIKYDAAVEVGAMIEIPAAALALPMFVKRLDFLSIGTNDLIQYTLAIDRVDYEVAHLYNPLHPAVLNLIAMTIEAGHKAGIDVAVCGEMAGDVKLTRLLLGMGLREFSMHPAQLLAVKQEILSSDLARLVPRTRRILRAMEPAAIAEAVEQLQSV</sequence>
<evidence type="ECO:0000256" key="20">
    <source>
        <dbReference type="PIRSR" id="PIRSR000732-3"/>
    </source>
</evidence>
<keyword evidence="13 17" id="KW-0479">Metal-binding</keyword>
<dbReference type="Pfam" id="PF02896">
    <property type="entry name" value="PEP-utilizers_C"/>
    <property type="match status" value="1"/>
</dbReference>
<evidence type="ECO:0000259" key="24">
    <source>
        <dbReference type="Pfam" id="PF05524"/>
    </source>
</evidence>
<dbReference type="InterPro" id="IPR036637">
    <property type="entry name" value="Phosphohistidine_dom_sf"/>
</dbReference>
<protein>
    <recommendedName>
        <fullName evidence="7 17">Phosphoenolpyruvate-protein phosphotransferase</fullName>
        <ecNumber evidence="6 17">2.7.3.9</ecNumber>
    </recommendedName>
    <alternativeName>
        <fullName evidence="16 17">Phosphotransferase system, enzyme I</fullName>
    </alternativeName>
</protein>
<dbReference type="PIRSF" id="PIRSF000732">
    <property type="entry name" value="PTS_enzyme_I"/>
    <property type="match status" value="1"/>
</dbReference>
<evidence type="ECO:0000256" key="16">
    <source>
        <dbReference type="ARBA" id="ARBA00033235"/>
    </source>
</evidence>
<evidence type="ECO:0000256" key="21">
    <source>
        <dbReference type="SAM" id="Coils"/>
    </source>
</evidence>
<dbReference type="PROSITE" id="PS00742">
    <property type="entry name" value="PEP_ENZYMES_2"/>
    <property type="match status" value="1"/>
</dbReference>
<dbReference type="PANTHER" id="PTHR46244:SF3">
    <property type="entry name" value="PHOSPHOENOLPYRUVATE-PROTEIN PHOSPHOTRANSFERASE"/>
    <property type="match status" value="1"/>
</dbReference>
<organism evidence="25 26">
    <name type="scientific">Massilia cellulosiltytica</name>
    <dbReference type="NCBI Taxonomy" id="2683234"/>
    <lineage>
        <taxon>Bacteria</taxon>
        <taxon>Pseudomonadati</taxon>
        <taxon>Pseudomonadota</taxon>
        <taxon>Betaproteobacteria</taxon>
        <taxon>Burkholderiales</taxon>
        <taxon>Oxalobacteraceae</taxon>
        <taxon>Telluria group</taxon>
        <taxon>Massilia</taxon>
    </lineage>
</organism>
<evidence type="ECO:0000256" key="13">
    <source>
        <dbReference type="ARBA" id="ARBA00022723"/>
    </source>
</evidence>
<evidence type="ECO:0000313" key="26">
    <source>
        <dbReference type="Proteomes" id="UP000443353"/>
    </source>
</evidence>
<dbReference type="PRINTS" id="PR01736">
    <property type="entry name" value="PHPHTRNFRASE"/>
</dbReference>
<dbReference type="Gene3D" id="3.50.30.10">
    <property type="entry name" value="Phosphohistidine domain"/>
    <property type="match status" value="1"/>
</dbReference>
<comment type="caution">
    <text evidence="25">The sequence shown here is derived from an EMBL/GenBank/DDBJ whole genome shotgun (WGS) entry which is preliminary data.</text>
</comment>
<evidence type="ECO:0000256" key="18">
    <source>
        <dbReference type="PIRSR" id="PIRSR000732-1"/>
    </source>
</evidence>
<name>A0A7X3G1S7_9BURK</name>
<dbReference type="GO" id="GO:0005737">
    <property type="term" value="C:cytoplasm"/>
    <property type="evidence" value="ECO:0007669"/>
    <property type="project" value="UniProtKB-SubCell"/>
</dbReference>
<keyword evidence="15 17" id="KW-0460">Magnesium</keyword>
<dbReference type="InterPro" id="IPR015813">
    <property type="entry name" value="Pyrv/PenolPyrv_kinase-like_dom"/>
</dbReference>
<dbReference type="GO" id="GO:0009401">
    <property type="term" value="P:phosphoenolpyruvate-dependent sugar phosphotransferase system"/>
    <property type="evidence" value="ECO:0007669"/>
    <property type="project" value="UniProtKB-KW"/>
</dbReference>
<accession>A0A7X3G1S7</accession>
<evidence type="ECO:0000256" key="11">
    <source>
        <dbReference type="ARBA" id="ARBA00022679"/>
    </source>
</evidence>
<comment type="cofactor">
    <cofactor evidence="2 17 20">
        <name>Mg(2+)</name>
        <dbReference type="ChEBI" id="CHEBI:18420"/>
    </cofactor>
</comment>